<accession>A0ABY6KMK7</accession>
<protein>
    <recommendedName>
        <fullName evidence="1">Mos1 transposase HTH domain-containing protein</fullName>
    </recommendedName>
</protein>
<organism evidence="2 3">
    <name type="scientific">Cordylochernes scorpioides</name>
    <dbReference type="NCBI Taxonomy" id="51811"/>
    <lineage>
        <taxon>Eukaryota</taxon>
        <taxon>Metazoa</taxon>
        <taxon>Ecdysozoa</taxon>
        <taxon>Arthropoda</taxon>
        <taxon>Chelicerata</taxon>
        <taxon>Arachnida</taxon>
        <taxon>Pseudoscorpiones</taxon>
        <taxon>Cheliferoidea</taxon>
        <taxon>Chernetidae</taxon>
        <taxon>Cordylochernes</taxon>
    </lineage>
</organism>
<dbReference type="InterPro" id="IPR041426">
    <property type="entry name" value="Mos1_HTH"/>
</dbReference>
<evidence type="ECO:0000313" key="2">
    <source>
        <dbReference type="EMBL" id="UYV70068.1"/>
    </source>
</evidence>
<reference evidence="2 3" key="1">
    <citation type="submission" date="2022-01" db="EMBL/GenBank/DDBJ databases">
        <title>A chromosomal length assembly of Cordylochernes scorpioides.</title>
        <authorList>
            <person name="Zeh D."/>
            <person name="Zeh J."/>
        </authorList>
    </citation>
    <scope>NUCLEOTIDE SEQUENCE [LARGE SCALE GENOMIC DNA]</scope>
    <source>
        <strain evidence="2">IN4F17</strain>
        <tissue evidence="2">Whole Body</tissue>
    </source>
</reference>
<dbReference type="Gene3D" id="3.30.420.10">
    <property type="entry name" value="Ribonuclease H-like superfamily/Ribonuclease H"/>
    <property type="match status" value="1"/>
</dbReference>
<dbReference type="PANTHER" id="PTHR46060:SF1">
    <property type="entry name" value="MARINER MOS1 TRANSPOSASE-LIKE PROTEIN"/>
    <property type="match status" value="1"/>
</dbReference>
<dbReference type="Proteomes" id="UP001235939">
    <property type="component" value="Chromosome 07"/>
</dbReference>
<sequence>MLTIQQKENRIEVAKKMLEMLEENPNWKEKVITGDETWVYGHDQETKHQSMEWKGKDEPRTKKSRLCMSKNKVLLVTFFDIKGIVHYEYLEEGQTINKESYLNMRRLRESIYLKKSEMWSSKNWIIHHDPPPHTATSVLTYLAKHGIQILQQPPFSPDLAPNDFFLFPKLKMALKGRRFDTRESIIADSKKCQIVCACDSGFHPLEGPQSKVFALCYHPKSSNLLVSSGWDGFLRVFWIVFDFYLLKKMDQRTCIKFCVKNEIKCADAFRMLTVAYGEATLDRSNVYRWYKMFSEGREDVNNEERAGCPSTSTTDEKINEVEKMILANRRITVREFVRT</sequence>
<name>A0ABY6KMK7_9ARAC</name>
<gene>
    <name evidence="2" type="ORF">LAZ67_7001698</name>
</gene>
<dbReference type="InterPro" id="IPR036397">
    <property type="entry name" value="RNaseH_sf"/>
</dbReference>
<dbReference type="PANTHER" id="PTHR46060">
    <property type="entry name" value="MARINER MOS1 TRANSPOSASE-LIKE PROTEIN"/>
    <property type="match status" value="1"/>
</dbReference>
<proteinExistence type="predicted"/>
<keyword evidence="3" id="KW-1185">Reference proteome</keyword>
<dbReference type="Gene3D" id="1.10.10.1450">
    <property type="match status" value="1"/>
</dbReference>
<feature type="domain" description="Mos1 transposase HTH" evidence="1">
    <location>
        <begin position="249"/>
        <end position="296"/>
    </location>
</feature>
<dbReference type="InterPro" id="IPR001888">
    <property type="entry name" value="Transposase_1"/>
</dbReference>
<dbReference type="EMBL" id="CP092869">
    <property type="protein sequence ID" value="UYV70068.1"/>
    <property type="molecule type" value="Genomic_DNA"/>
</dbReference>
<evidence type="ECO:0000259" key="1">
    <source>
        <dbReference type="Pfam" id="PF17906"/>
    </source>
</evidence>
<dbReference type="InterPro" id="IPR052709">
    <property type="entry name" value="Transposase-MT_Hybrid"/>
</dbReference>
<dbReference type="Pfam" id="PF17906">
    <property type="entry name" value="HTH_48"/>
    <property type="match status" value="1"/>
</dbReference>
<dbReference type="Pfam" id="PF01359">
    <property type="entry name" value="Transposase_1"/>
    <property type="match status" value="1"/>
</dbReference>
<evidence type="ECO:0000313" key="3">
    <source>
        <dbReference type="Proteomes" id="UP001235939"/>
    </source>
</evidence>